<dbReference type="InterPro" id="IPR050127">
    <property type="entry name" value="Serine_Proteases_S1"/>
</dbReference>
<keyword evidence="2" id="KW-0378">Hydrolase</keyword>
<evidence type="ECO:0000256" key="1">
    <source>
        <dbReference type="ARBA" id="ARBA00022670"/>
    </source>
</evidence>
<comment type="caution">
    <text evidence="5">The sequence shown here is derived from an EMBL/GenBank/DDBJ whole genome shotgun (WGS) entry which is preliminary data.</text>
</comment>
<keyword evidence="1" id="KW-0645">Protease</keyword>
<evidence type="ECO:0000313" key="6">
    <source>
        <dbReference type="Proteomes" id="UP001176940"/>
    </source>
</evidence>
<dbReference type="Proteomes" id="UP001176940">
    <property type="component" value="Unassembled WGS sequence"/>
</dbReference>
<dbReference type="PANTHER" id="PTHR24264">
    <property type="entry name" value="TRYPSIN-RELATED"/>
    <property type="match status" value="1"/>
</dbReference>
<dbReference type="Pfam" id="PF00089">
    <property type="entry name" value="Trypsin"/>
    <property type="match status" value="1"/>
</dbReference>
<dbReference type="PROSITE" id="PS00135">
    <property type="entry name" value="TRYPSIN_SER"/>
    <property type="match status" value="1"/>
</dbReference>
<feature type="domain" description="Peptidase S1" evidence="4">
    <location>
        <begin position="32"/>
        <end position="175"/>
    </location>
</feature>
<dbReference type="InterPro" id="IPR033116">
    <property type="entry name" value="TRYPSIN_SER"/>
</dbReference>
<keyword evidence="3" id="KW-0720">Serine protease</keyword>
<accession>A0ABN9KTJ4</accession>
<dbReference type="SUPFAM" id="SSF50494">
    <property type="entry name" value="Trypsin-like serine proteases"/>
    <property type="match status" value="1"/>
</dbReference>
<dbReference type="InterPro" id="IPR009003">
    <property type="entry name" value="Peptidase_S1_PA"/>
</dbReference>
<reference evidence="5" key="1">
    <citation type="submission" date="2023-07" db="EMBL/GenBank/DDBJ databases">
        <authorList>
            <person name="Stuckert A."/>
        </authorList>
    </citation>
    <scope>NUCLEOTIDE SEQUENCE</scope>
</reference>
<evidence type="ECO:0000256" key="3">
    <source>
        <dbReference type="ARBA" id="ARBA00022825"/>
    </source>
</evidence>
<dbReference type="PANTHER" id="PTHR24264:SF40">
    <property type="entry name" value="HYALURONAN-BINDING PROTEIN 2"/>
    <property type="match status" value="1"/>
</dbReference>
<sequence length="178" mass="19186">MVDDKNPTCKADLATATRERWRQIDEESCVTLTLIKLKKSSGRCASETRTVKTACLPDRELSPGKICDISGWGMTEKGQTAYLLDASVQVISETNCSDAKSYGKLIDSSMLCAGVPEGGIDACQGDSGGPLACELDGQTKVAGVVSWGEKCGVKDKPGVYTHVYRFLPWIENNMKSNP</sequence>
<protein>
    <recommendedName>
        <fullName evidence="4">Peptidase S1 domain-containing protein</fullName>
    </recommendedName>
</protein>
<dbReference type="InterPro" id="IPR043504">
    <property type="entry name" value="Peptidase_S1_PA_chymotrypsin"/>
</dbReference>
<evidence type="ECO:0000256" key="2">
    <source>
        <dbReference type="ARBA" id="ARBA00022801"/>
    </source>
</evidence>
<keyword evidence="6" id="KW-1185">Reference proteome</keyword>
<dbReference type="EMBL" id="CAUEEQ010001815">
    <property type="protein sequence ID" value="CAJ0920927.1"/>
    <property type="molecule type" value="Genomic_DNA"/>
</dbReference>
<evidence type="ECO:0000259" key="4">
    <source>
        <dbReference type="PROSITE" id="PS50240"/>
    </source>
</evidence>
<dbReference type="SMART" id="SM00020">
    <property type="entry name" value="Tryp_SPc"/>
    <property type="match status" value="1"/>
</dbReference>
<gene>
    <name evidence="5" type="ORF">RIMI_LOCUS1403270</name>
</gene>
<dbReference type="PROSITE" id="PS50240">
    <property type="entry name" value="TRYPSIN_DOM"/>
    <property type="match status" value="1"/>
</dbReference>
<name>A0ABN9KTJ4_9NEOB</name>
<organism evidence="5 6">
    <name type="scientific">Ranitomeya imitator</name>
    <name type="common">mimic poison frog</name>
    <dbReference type="NCBI Taxonomy" id="111125"/>
    <lineage>
        <taxon>Eukaryota</taxon>
        <taxon>Metazoa</taxon>
        <taxon>Chordata</taxon>
        <taxon>Craniata</taxon>
        <taxon>Vertebrata</taxon>
        <taxon>Euteleostomi</taxon>
        <taxon>Amphibia</taxon>
        <taxon>Batrachia</taxon>
        <taxon>Anura</taxon>
        <taxon>Neobatrachia</taxon>
        <taxon>Hyloidea</taxon>
        <taxon>Dendrobatidae</taxon>
        <taxon>Dendrobatinae</taxon>
        <taxon>Ranitomeya</taxon>
    </lineage>
</organism>
<dbReference type="Gene3D" id="2.40.10.10">
    <property type="entry name" value="Trypsin-like serine proteases"/>
    <property type="match status" value="1"/>
</dbReference>
<dbReference type="InterPro" id="IPR001254">
    <property type="entry name" value="Trypsin_dom"/>
</dbReference>
<dbReference type="CDD" id="cd00190">
    <property type="entry name" value="Tryp_SPc"/>
    <property type="match status" value="1"/>
</dbReference>
<evidence type="ECO:0000313" key="5">
    <source>
        <dbReference type="EMBL" id="CAJ0920927.1"/>
    </source>
</evidence>
<proteinExistence type="predicted"/>